<protein>
    <submittedName>
        <fullName evidence="1">Uncharacterized protein</fullName>
    </submittedName>
</protein>
<name>A0A8H6XMY6_9AGAR</name>
<organism evidence="1 2">
    <name type="scientific">Mycena sanguinolenta</name>
    <dbReference type="NCBI Taxonomy" id="230812"/>
    <lineage>
        <taxon>Eukaryota</taxon>
        <taxon>Fungi</taxon>
        <taxon>Dikarya</taxon>
        <taxon>Basidiomycota</taxon>
        <taxon>Agaricomycotina</taxon>
        <taxon>Agaricomycetes</taxon>
        <taxon>Agaricomycetidae</taxon>
        <taxon>Agaricales</taxon>
        <taxon>Marasmiineae</taxon>
        <taxon>Mycenaceae</taxon>
        <taxon>Mycena</taxon>
    </lineage>
</organism>
<dbReference type="Proteomes" id="UP000623467">
    <property type="component" value="Unassembled WGS sequence"/>
</dbReference>
<accession>A0A8H6XMY6</accession>
<gene>
    <name evidence="1" type="ORF">MSAN_01976400</name>
</gene>
<proteinExistence type="predicted"/>
<comment type="caution">
    <text evidence="1">The sequence shown here is derived from an EMBL/GenBank/DDBJ whole genome shotgun (WGS) entry which is preliminary data.</text>
</comment>
<dbReference type="OrthoDB" id="3030308at2759"/>
<evidence type="ECO:0000313" key="1">
    <source>
        <dbReference type="EMBL" id="KAF7343559.1"/>
    </source>
</evidence>
<sequence>MHSSMFPSNPQFPGVQFEKNIAFCVDALKNKLPTVEELLETPLGLARIVALLCICAEHTFTEGSAFAEGFGPAFVTALDAYVGSAMEAEVIKEIGEMDSEAHFRTSHTKLYHIVKAHLLRTRPEGV</sequence>
<evidence type="ECO:0000313" key="2">
    <source>
        <dbReference type="Proteomes" id="UP000623467"/>
    </source>
</evidence>
<keyword evidence="2" id="KW-1185">Reference proteome</keyword>
<dbReference type="AlphaFoldDB" id="A0A8H6XMY6"/>
<dbReference type="EMBL" id="JACAZH010000023">
    <property type="protein sequence ID" value="KAF7343559.1"/>
    <property type="molecule type" value="Genomic_DNA"/>
</dbReference>
<reference evidence="1" key="1">
    <citation type="submission" date="2020-05" db="EMBL/GenBank/DDBJ databases">
        <title>Mycena genomes resolve the evolution of fungal bioluminescence.</title>
        <authorList>
            <person name="Tsai I.J."/>
        </authorList>
    </citation>
    <scope>NUCLEOTIDE SEQUENCE</scope>
    <source>
        <strain evidence="1">160909Yilan</strain>
    </source>
</reference>